<proteinExistence type="predicted"/>
<feature type="region of interest" description="Disordered" evidence="2">
    <location>
        <begin position="996"/>
        <end position="1019"/>
    </location>
</feature>
<dbReference type="GO" id="GO:0045202">
    <property type="term" value="C:synapse"/>
    <property type="evidence" value="ECO:0007669"/>
    <property type="project" value="TreeGrafter"/>
</dbReference>
<feature type="domain" description="Fibronectin type-III" evidence="4">
    <location>
        <begin position="68"/>
        <end position="167"/>
    </location>
</feature>
<dbReference type="Pfam" id="PF00041">
    <property type="entry name" value="fn3"/>
    <property type="match status" value="8"/>
</dbReference>
<dbReference type="FunFam" id="2.60.40.10:FF:000202">
    <property type="entry name" value="Sidekick cell adhesion molecule 1"/>
    <property type="match status" value="1"/>
</dbReference>
<evidence type="ECO:0000313" key="6">
    <source>
        <dbReference type="Proteomes" id="UP000030759"/>
    </source>
</evidence>
<accession>A0A061I6R7</accession>
<dbReference type="Gene3D" id="2.60.40.10">
    <property type="entry name" value="Immunoglobulins"/>
    <property type="match status" value="9"/>
</dbReference>
<dbReference type="CDD" id="cd00063">
    <property type="entry name" value="FN3"/>
    <property type="match status" value="9"/>
</dbReference>
<dbReference type="FunFam" id="2.60.40.10:FF:000301">
    <property type="entry name" value="Sidekick cell adhesion molecule 2"/>
    <property type="match status" value="1"/>
</dbReference>
<keyword evidence="3" id="KW-0472">Membrane</keyword>
<dbReference type="Proteomes" id="UP000030759">
    <property type="component" value="Unassembled WGS sequence"/>
</dbReference>
<organism evidence="5 6">
    <name type="scientific">Cricetulus griseus</name>
    <name type="common">Chinese hamster</name>
    <name type="synonym">Cricetulus barabensis griseus</name>
    <dbReference type="NCBI Taxonomy" id="10029"/>
    <lineage>
        <taxon>Eukaryota</taxon>
        <taxon>Metazoa</taxon>
        <taxon>Chordata</taxon>
        <taxon>Craniata</taxon>
        <taxon>Vertebrata</taxon>
        <taxon>Euteleostomi</taxon>
        <taxon>Mammalia</taxon>
        <taxon>Eutheria</taxon>
        <taxon>Euarchontoglires</taxon>
        <taxon>Glires</taxon>
        <taxon>Rodentia</taxon>
        <taxon>Myomorpha</taxon>
        <taxon>Muroidea</taxon>
        <taxon>Cricetidae</taxon>
        <taxon>Cricetinae</taxon>
        <taxon>Cricetulus</taxon>
    </lineage>
</organism>
<feature type="non-terminal residue" evidence="5">
    <location>
        <position position="1"/>
    </location>
</feature>
<dbReference type="GO" id="GO:0007156">
    <property type="term" value="P:homophilic cell adhesion via plasma membrane adhesion molecules"/>
    <property type="evidence" value="ECO:0007669"/>
    <property type="project" value="TreeGrafter"/>
</dbReference>
<feature type="transmembrane region" description="Helical" evidence="3">
    <location>
        <begin position="929"/>
        <end position="952"/>
    </location>
</feature>
<dbReference type="InterPro" id="IPR036116">
    <property type="entry name" value="FN3_sf"/>
</dbReference>
<keyword evidence="3" id="KW-0812">Transmembrane</keyword>
<evidence type="ECO:0000256" key="2">
    <source>
        <dbReference type="SAM" id="MobiDB-lite"/>
    </source>
</evidence>
<keyword evidence="1" id="KW-0677">Repeat</keyword>
<dbReference type="SUPFAM" id="SSF49265">
    <property type="entry name" value="Fibronectin type III"/>
    <property type="match status" value="6"/>
</dbReference>
<dbReference type="EMBL" id="KE673747">
    <property type="protein sequence ID" value="ERE76941.1"/>
    <property type="molecule type" value="Genomic_DNA"/>
</dbReference>
<protein>
    <submittedName>
        <fullName evidence="5">Protein sidekick-1-like protein</fullName>
    </submittedName>
</protein>
<dbReference type="SMART" id="SM00060">
    <property type="entry name" value="FN3"/>
    <property type="match status" value="8"/>
</dbReference>
<evidence type="ECO:0000313" key="5">
    <source>
        <dbReference type="EMBL" id="ERE76941.1"/>
    </source>
</evidence>
<dbReference type="FunFam" id="2.60.40.10:FF:000209">
    <property type="entry name" value="Sidekick cell adhesion molecule 2"/>
    <property type="match status" value="1"/>
</dbReference>
<dbReference type="FunFam" id="2.60.40.10:FF:000271">
    <property type="entry name" value="Sidekick cell adhesion molecule 2"/>
    <property type="match status" value="1"/>
</dbReference>
<dbReference type="InterPro" id="IPR050964">
    <property type="entry name" value="Striated_Muscle_Regulatory"/>
</dbReference>
<sequence>YQISWEVYGKNDSRLTHTLNSTTHEYKIQGLSSLTTYTIDVAAVTAAGVGLTTSSTISSGVPPDLPGAPSNLVISNISPRSATLQFRPGYDGKTAICRWIVEGQVGAIGDEEEWVTLYEEENEPDAQTLEIPNLTPYTHYRFRMRQVNIVGPSPFSQSSRVIQTLQAPPDVAPTSITVRTASETSLRLRWVPLPDSQYNGNPESVGYRVKYWRSDQPSSVLAQVVNDRLERELTIEELEEWTEYELRMQAFNAIGAGPWSELVRGRTRESVPSAAPENVSAEAVSSTQILLTWASVPEQDQNGLILGYKILYRAKDLDPEPRSHVVRGNHTQSALLAGLRKFVVYELQVLAFTRIGNGVPSSPLILERTKDDTPGPPVRLVFPEVRLTAVRIVWQPPEEPNGVILGYQIAYRLARGSPHTFTTVEVGATVRQFTATELAPESAYIFRLSAKTRQGWGEPLEATVITTEKRERPAPPRELLVPQAEVTARSLRLQWVPGSDGASPIRYFTVQVRELPGGEWQTYSSSISHEATACAVERLRPFTSYKLRLKATNDIGDSDFSAETEAVTTLQDVPGEPPGSVSATPHTTSSVLIQWQPPRDESLNGLLQGYRIYYRELESEAGMGSEAKTHKSPSALRAELTAQSSFKTVNSSSTLTTYELTHLKKYRRYEVIMTAYNIIGESPASVPVEVFVGEAAPAMAPQNVQIYYWEADSRNETEKMKVLFLPEPVVKIKNLTSHTKYQVSISAFNAAGDGPKSDPRQGRTHQAGVSKVVTVDVKGNWQRWLKVRDLTKGVTYFFRVQARTIAYGPELQANVTAGPAEGSPGSPRNVLVTKSTSELTLQWTEGNAGNTPTTGYVIEARPSDEGLWDMFAKDIPRSATSYTVGLDKLRQGVTYEFRVVAVNKAGFGEPSRPSTAVSAQAEAPFYEEWWFLLVMALSSLLLVLLVVFALVLHGQSKKYKNCGTGKGISNMEESVTLDNGGFAALELNSRHLNVKSTFSKKNGTRSPPRPSPGGLHYSDEDICNKYNGAVLTESVNLKEKSVDGSESEASDSDYEEALPKHSFVNHYMSDPTYYNSWKRRPPAATPHRYEAVAGAESGPHLHTVITTQSAGGVYTPAGPGARAPLTGFSSFV</sequence>
<dbReference type="PANTHER" id="PTHR13817:SF55">
    <property type="entry name" value="PROTEIN SIDEKICK-1"/>
    <property type="match status" value="1"/>
</dbReference>
<evidence type="ECO:0000256" key="1">
    <source>
        <dbReference type="ARBA" id="ARBA00022737"/>
    </source>
</evidence>
<feature type="domain" description="Fibronectin type-III" evidence="4">
    <location>
        <begin position="1"/>
        <end position="64"/>
    </location>
</feature>
<dbReference type="FunFam" id="2.60.40.10:FF:000360">
    <property type="entry name" value="Sidekick cell adhesion molecule 2"/>
    <property type="match status" value="1"/>
</dbReference>
<dbReference type="InterPro" id="IPR013783">
    <property type="entry name" value="Ig-like_fold"/>
</dbReference>
<reference evidence="6" key="1">
    <citation type="journal article" date="2013" name="Nat. Biotechnol.">
        <title>Chinese hamster genome sequenced from sorted chromosomes.</title>
        <authorList>
            <person name="Brinkrolf K."/>
            <person name="Rupp O."/>
            <person name="Laux H."/>
            <person name="Kollin F."/>
            <person name="Ernst W."/>
            <person name="Linke B."/>
            <person name="Kofler R."/>
            <person name="Romand S."/>
            <person name="Hesse F."/>
            <person name="Budach W.E."/>
            <person name="Galosy S."/>
            <person name="Muller D."/>
            <person name="Noll T."/>
            <person name="Wienberg J."/>
            <person name="Jostock T."/>
            <person name="Leonard M."/>
            <person name="Grillari J."/>
            <person name="Tauch A."/>
            <person name="Goesmann A."/>
            <person name="Helk B."/>
            <person name="Mott J.E."/>
            <person name="Puhler A."/>
            <person name="Borth N."/>
        </authorList>
    </citation>
    <scope>NUCLEOTIDE SEQUENCE [LARGE SCALE GENOMIC DNA]</scope>
    <source>
        <strain evidence="6">17A/GY</strain>
    </source>
</reference>
<keyword evidence="3" id="KW-1133">Transmembrane helix</keyword>
<feature type="domain" description="Fibronectin type-III" evidence="4">
    <location>
        <begin position="275"/>
        <end position="372"/>
    </location>
</feature>
<dbReference type="AlphaFoldDB" id="A0A061I6R7"/>
<dbReference type="PROSITE" id="PS50853">
    <property type="entry name" value="FN3"/>
    <property type="match status" value="8"/>
</dbReference>
<feature type="domain" description="Fibronectin type-III" evidence="4">
    <location>
        <begin position="823"/>
        <end position="921"/>
    </location>
</feature>
<dbReference type="FunFam" id="2.60.40.10:FF:000434">
    <property type="entry name" value="Sidekick cell adhesion molecule 2"/>
    <property type="match status" value="1"/>
</dbReference>
<dbReference type="PANTHER" id="PTHR13817">
    <property type="entry name" value="TITIN"/>
    <property type="match status" value="1"/>
</dbReference>
<dbReference type="GO" id="GO:0007416">
    <property type="term" value="P:synapse assembly"/>
    <property type="evidence" value="ECO:0007669"/>
    <property type="project" value="TreeGrafter"/>
</dbReference>
<dbReference type="FunFam" id="2.60.40.10:FF:000261">
    <property type="entry name" value="Sidekick cell adhesion molecule 2"/>
    <property type="match status" value="1"/>
</dbReference>
<feature type="domain" description="Fibronectin type-III" evidence="4">
    <location>
        <begin position="475"/>
        <end position="572"/>
    </location>
</feature>
<gene>
    <name evidence="5" type="ORF">H671_4g11452</name>
</gene>
<evidence type="ECO:0000256" key="3">
    <source>
        <dbReference type="SAM" id="Phobius"/>
    </source>
</evidence>
<dbReference type="InterPro" id="IPR003961">
    <property type="entry name" value="FN3_dom"/>
</dbReference>
<feature type="domain" description="Fibronectin type-III" evidence="4">
    <location>
        <begin position="577"/>
        <end position="695"/>
    </location>
</feature>
<name>A0A061I6R7_CRIGR</name>
<evidence type="ECO:0000259" key="4">
    <source>
        <dbReference type="PROSITE" id="PS50853"/>
    </source>
</evidence>
<feature type="domain" description="Fibronectin type-III" evidence="4">
    <location>
        <begin position="172"/>
        <end position="270"/>
    </location>
</feature>
<dbReference type="PRINTS" id="PR00014">
    <property type="entry name" value="FNTYPEIII"/>
</dbReference>
<feature type="domain" description="Fibronectin type-III" evidence="4">
    <location>
        <begin position="376"/>
        <end position="470"/>
    </location>
</feature>